<organism evidence="5 6">
    <name type="scientific">Liquorilactobacillus sucicola DSM 21376 = JCM 15457</name>
    <dbReference type="NCBI Taxonomy" id="1423806"/>
    <lineage>
        <taxon>Bacteria</taxon>
        <taxon>Bacillati</taxon>
        <taxon>Bacillota</taxon>
        <taxon>Bacilli</taxon>
        <taxon>Lactobacillales</taxon>
        <taxon>Lactobacillaceae</taxon>
        <taxon>Liquorilactobacillus</taxon>
    </lineage>
</organism>
<dbReference type="SMART" id="SM00283">
    <property type="entry name" value="MA"/>
    <property type="match status" value="1"/>
</dbReference>
<keyword evidence="6" id="KW-1185">Reference proteome</keyword>
<evidence type="ECO:0000313" key="5">
    <source>
        <dbReference type="EMBL" id="KRN06856.1"/>
    </source>
</evidence>
<reference evidence="5 6" key="1">
    <citation type="journal article" date="2015" name="Genome Announc.">
        <title>Expanding the biotechnology potential of lactobacilli through comparative genomics of 213 strains and associated genera.</title>
        <authorList>
            <person name="Sun Z."/>
            <person name="Harris H.M."/>
            <person name="McCann A."/>
            <person name="Guo C."/>
            <person name="Argimon S."/>
            <person name="Zhang W."/>
            <person name="Yang X."/>
            <person name="Jeffery I.B."/>
            <person name="Cooney J.C."/>
            <person name="Kagawa T.F."/>
            <person name="Liu W."/>
            <person name="Song Y."/>
            <person name="Salvetti E."/>
            <person name="Wrobel A."/>
            <person name="Rasinkangas P."/>
            <person name="Parkhill J."/>
            <person name="Rea M.C."/>
            <person name="O'Sullivan O."/>
            <person name="Ritari J."/>
            <person name="Douillard F.P."/>
            <person name="Paul Ross R."/>
            <person name="Yang R."/>
            <person name="Briner A.E."/>
            <person name="Felis G.E."/>
            <person name="de Vos W.M."/>
            <person name="Barrangou R."/>
            <person name="Klaenhammer T.R."/>
            <person name="Caufield P.W."/>
            <person name="Cui Y."/>
            <person name="Zhang H."/>
            <person name="O'Toole P.W."/>
        </authorList>
    </citation>
    <scope>NUCLEOTIDE SEQUENCE [LARGE SCALE GENOMIC DNA]</scope>
    <source>
        <strain evidence="5 6">DSM 21376</strain>
    </source>
</reference>
<proteinExistence type="predicted"/>
<dbReference type="SUPFAM" id="SSF58104">
    <property type="entry name" value="Methyl-accepting chemotaxis protein (MCP) signaling domain"/>
    <property type="match status" value="1"/>
</dbReference>
<feature type="transmembrane region" description="Helical" evidence="3">
    <location>
        <begin position="46"/>
        <end position="68"/>
    </location>
</feature>
<protein>
    <submittedName>
        <fullName evidence="5">Methyl-accepting chemotaxis sensory transducer</fullName>
    </submittedName>
</protein>
<evidence type="ECO:0000256" key="2">
    <source>
        <dbReference type="PROSITE-ProRule" id="PRU00284"/>
    </source>
</evidence>
<keyword evidence="1 2" id="KW-0807">Transducer</keyword>
<dbReference type="Proteomes" id="UP000050961">
    <property type="component" value="Unassembled WGS sequence"/>
</dbReference>
<dbReference type="eggNOG" id="COG0840">
    <property type="taxonomic scope" value="Bacteria"/>
</dbReference>
<evidence type="ECO:0000259" key="4">
    <source>
        <dbReference type="PROSITE" id="PS50111"/>
    </source>
</evidence>
<dbReference type="GO" id="GO:0016020">
    <property type="term" value="C:membrane"/>
    <property type="evidence" value="ECO:0007669"/>
    <property type="project" value="InterPro"/>
</dbReference>
<dbReference type="OrthoDB" id="2489132at2"/>
<feature type="transmembrane region" description="Helical" evidence="3">
    <location>
        <begin position="12"/>
        <end position="34"/>
    </location>
</feature>
<dbReference type="PANTHER" id="PTHR32089">
    <property type="entry name" value="METHYL-ACCEPTING CHEMOTAXIS PROTEIN MCPB"/>
    <property type="match status" value="1"/>
</dbReference>
<name>A0A023CWQ7_9LACO</name>
<comment type="caution">
    <text evidence="5">The sequence shown here is derived from an EMBL/GenBank/DDBJ whole genome shotgun (WGS) entry which is preliminary data.</text>
</comment>
<dbReference type="STRING" id="1423806.FD15_GL000415"/>
<dbReference type="RefSeq" id="WP_034988399.1">
    <property type="nucleotide sequence ID" value="NZ_AYZF01000008.1"/>
</dbReference>
<dbReference type="GO" id="GO:0007165">
    <property type="term" value="P:signal transduction"/>
    <property type="evidence" value="ECO:0007669"/>
    <property type="project" value="UniProtKB-KW"/>
</dbReference>
<dbReference type="PROSITE" id="PS50111">
    <property type="entry name" value="CHEMOTAXIS_TRANSDUC_2"/>
    <property type="match status" value="1"/>
</dbReference>
<keyword evidence="3" id="KW-1133">Transmembrane helix</keyword>
<evidence type="ECO:0000313" key="6">
    <source>
        <dbReference type="Proteomes" id="UP000050961"/>
    </source>
</evidence>
<dbReference type="Gene3D" id="1.10.287.950">
    <property type="entry name" value="Methyl-accepting chemotaxis protein"/>
    <property type="match status" value="1"/>
</dbReference>
<dbReference type="EMBL" id="AYZF01000008">
    <property type="protein sequence ID" value="KRN06856.1"/>
    <property type="molecule type" value="Genomic_DNA"/>
</dbReference>
<evidence type="ECO:0000256" key="3">
    <source>
        <dbReference type="SAM" id="Phobius"/>
    </source>
</evidence>
<gene>
    <name evidence="5" type="ORF">FD15_GL000415</name>
</gene>
<dbReference type="InterPro" id="IPR004089">
    <property type="entry name" value="MCPsignal_dom"/>
</dbReference>
<accession>A0A023CWQ7</accession>
<dbReference type="PANTHER" id="PTHR32089:SF112">
    <property type="entry name" value="LYSOZYME-LIKE PROTEIN-RELATED"/>
    <property type="match status" value="1"/>
</dbReference>
<evidence type="ECO:0000256" key="1">
    <source>
        <dbReference type="ARBA" id="ARBA00023224"/>
    </source>
</evidence>
<keyword evidence="3" id="KW-0812">Transmembrane</keyword>
<dbReference type="AlphaFoldDB" id="A0A023CWQ7"/>
<dbReference type="PATRIC" id="fig|1423806.3.peg.423"/>
<sequence length="432" mass="47450">MGKKFLNFFKKLKLRPLIPAGITALILIVCYFFIVRGAADAQAAHSFVIFSVVVVIVYAVVNEVLTLMSNGAFYTEMKNLQKILDAVSSGDMSQLDKFRSNNKDNPIIAKVKDGFHGVINAFVAMIIGIKEESGHMNDIAGTLATMSKKSSSTIENIRSTMNSIADASTSQTTEAEQTTSDMQKLAANIEEIHKEVGRMSGYAEQAKESNTKNTDMMVHVSRSWEQERNGQSEIVEEMDNMNKDIQNIGNIVQLINDISEQTNLLALNASIEAARAGEAGRGFAIVAEEVRTLAEESGKSAKNIRDIIEVIRDKSKHMTEAMNESYASGEKQTETVNKAIDSTKEISGVVEKFVESIKIIENHITGVVEEKDTVTKSVENITSAISETSAGTQEATANVEEFYNVVKKFESSVKEIEDIASVLKFQVDSFKV</sequence>
<dbReference type="Pfam" id="PF00015">
    <property type="entry name" value="MCPsignal"/>
    <property type="match status" value="1"/>
</dbReference>
<feature type="domain" description="Methyl-accepting transducer" evidence="4">
    <location>
        <begin position="146"/>
        <end position="403"/>
    </location>
</feature>
<keyword evidence="3" id="KW-0472">Membrane</keyword>